<dbReference type="Proteomes" id="UP000287853">
    <property type="component" value="Unassembled WGS sequence"/>
</dbReference>
<dbReference type="EMBL" id="MTKO01000060">
    <property type="protein sequence ID" value="RWX46569.1"/>
    <property type="molecule type" value="Genomic_DNA"/>
</dbReference>
<comment type="caution">
    <text evidence="2">The sequence shown here is derived from an EMBL/GenBank/DDBJ whole genome shotgun (WGS) entry which is preliminary data.</text>
</comment>
<organism evidence="2 3">
    <name type="scientific">Candidatus Electrothrix aarhusensis</name>
    <dbReference type="NCBI Taxonomy" id="1859131"/>
    <lineage>
        <taxon>Bacteria</taxon>
        <taxon>Pseudomonadati</taxon>
        <taxon>Thermodesulfobacteriota</taxon>
        <taxon>Desulfobulbia</taxon>
        <taxon>Desulfobulbales</taxon>
        <taxon>Desulfobulbaceae</taxon>
        <taxon>Candidatus Electrothrix</taxon>
    </lineage>
</organism>
<reference evidence="2 3" key="1">
    <citation type="submission" date="2017-01" db="EMBL/GenBank/DDBJ databases">
        <title>The cable genome- insights into the physiology and evolution of filamentous bacteria capable of sulfide oxidation via long distance electron transfer.</title>
        <authorList>
            <person name="Schreiber L."/>
            <person name="Bjerg J.T."/>
            <person name="Boggild A."/>
            <person name="Van De Vossenberg J."/>
            <person name="Meysman F."/>
            <person name="Nielsen L.P."/>
            <person name="Schramm A."/>
            <person name="Kjeldsen K.U."/>
        </authorList>
    </citation>
    <scope>NUCLEOTIDE SEQUENCE [LARGE SCALE GENOMIC DNA]</scope>
    <source>
        <strain evidence="2">MCF</strain>
    </source>
</reference>
<keyword evidence="1" id="KW-0472">Membrane</keyword>
<keyword evidence="1" id="KW-1133">Transmembrane helix</keyword>
<evidence type="ECO:0000313" key="3">
    <source>
        <dbReference type="Proteomes" id="UP000287853"/>
    </source>
</evidence>
<dbReference type="AlphaFoldDB" id="A0A444J0C3"/>
<name>A0A444J0C3_9BACT</name>
<keyword evidence="1" id="KW-0812">Transmembrane</keyword>
<accession>A0A444J0C3</accession>
<sequence length="80" mass="9291">MTSSLIEGILWLIFRCIIQILCFYTGEIIISILTAGKKKPRWDYSSDTSVTKFYVLAEISTWIGFVFWIFTIGFIARLMI</sequence>
<feature type="transmembrane region" description="Helical" evidence="1">
    <location>
        <begin position="12"/>
        <end position="33"/>
    </location>
</feature>
<feature type="transmembrane region" description="Helical" evidence="1">
    <location>
        <begin position="53"/>
        <end position="76"/>
    </location>
</feature>
<gene>
    <name evidence="2" type="ORF">H206_00285</name>
</gene>
<evidence type="ECO:0000313" key="2">
    <source>
        <dbReference type="EMBL" id="RWX46569.1"/>
    </source>
</evidence>
<keyword evidence="3" id="KW-1185">Reference proteome</keyword>
<protein>
    <submittedName>
        <fullName evidence="2">Uncharacterized protein</fullName>
    </submittedName>
</protein>
<proteinExistence type="predicted"/>
<evidence type="ECO:0000256" key="1">
    <source>
        <dbReference type="SAM" id="Phobius"/>
    </source>
</evidence>